<evidence type="ECO:0000256" key="2">
    <source>
        <dbReference type="SAM" id="SignalP"/>
    </source>
</evidence>
<gene>
    <name evidence="4" type="ORF">DR950_07345</name>
</gene>
<comment type="caution">
    <text evidence="4">The sequence shown here is derived from an EMBL/GenBank/DDBJ whole genome shotgun (WGS) entry which is preliminary data.</text>
</comment>
<accession>A0A373A4J2</accession>
<keyword evidence="2" id="KW-0732">Signal</keyword>
<comment type="similarity">
    <text evidence="1">Belongs to the bacterial solute-binding protein 8 family.</text>
</comment>
<name>A0A373A4J2_9ACTN</name>
<evidence type="ECO:0000256" key="1">
    <source>
        <dbReference type="ARBA" id="ARBA00008814"/>
    </source>
</evidence>
<dbReference type="SUPFAM" id="SSF53807">
    <property type="entry name" value="Helical backbone' metal receptor"/>
    <property type="match status" value="1"/>
</dbReference>
<evidence type="ECO:0000313" key="5">
    <source>
        <dbReference type="Proteomes" id="UP000263377"/>
    </source>
</evidence>
<dbReference type="AlphaFoldDB" id="A0A373A4J2"/>
<dbReference type="EMBL" id="QVIG01000001">
    <property type="protein sequence ID" value="RGD62714.1"/>
    <property type="molecule type" value="Genomic_DNA"/>
</dbReference>
<proteinExistence type="inferred from homology"/>
<dbReference type="Gene3D" id="3.40.50.1980">
    <property type="entry name" value="Nitrogenase molybdenum iron protein domain"/>
    <property type="match status" value="2"/>
</dbReference>
<feature type="signal peptide" evidence="2">
    <location>
        <begin position="1"/>
        <end position="35"/>
    </location>
</feature>
<dbReference type="InterPro" id="IPR050902">
    <property type="entry name" value="ABC_Transporter_SBP"/>
</dbReference>
<feature type="chain" id="PRO_5016656468" evidence="2">
    <location>
        <begin position="36"/>
        <end position="337"/>
    </location>
</feature>
<reference evidence="4 5" key="1">
    <citation type="submission" date="2018-08" db="EMBL/GenBank/DDBJ databases">
        <title>Diversity &amp; Physiological Properties of Lignin-Decomposing Actinobacteria from Soil.</title>
        <authorList>
            <person name="Roh S.G."/>
            <person name="Kim S.B."/>
        </authorList>
    </citation>
    <scope>NUCLEOTIDE SEQUENCE [LARGE SCALE GENOMIC DNA]</scope>
    <source>
        <strain evidence="4 5">MMS17-GH009</strain>
    </source>
</reference>
<dbReference type="PROSITE" id="PS51257">
    <property type="entry name" value="PROKAR_LIPOPROTEIN"/>
    <property type="match status" value="1"/>
</dbReference>
<dbReference type="InterPro" id="IPR002491">
    <property type="entry name" value="ABC_transptr_periplasmic_BD"/>
</dbReference>
<dbReference type="PROSITE" id="PS50983">
    <property type="entry name" value="FE_B12_PBP"/>
    <property type="match status" value="1"/>
</dbReference>
<feature type="domain" description="Fe/B12 periplasmic-binding" evidence="3">
    <location>
        <begin position="64"/>
        <end position="337"/>
    </location>
</feature>
<protein>
    <submittedName>
        <fullName evidence="4">Iron ABC transporter substrate-binding protein</fullName>
    </submittedName>
</protein>
<organism evidence="4 5">
    <name type="scientific">Kitasatospora xanthocidica</name>
    <dbReference type="NCBI Taxonomy" id="83382"/>
    <lineage>
        <taxon>Bacteria</taxon>
        <taxon>Bacillati</taxon>
        <taxon>Actinomycetota</taxon>
        <taxon>Actinomycetes</taxon>
        <taxon>Kitasatosporales</taxon>
        <taxon>Streptomycetaceae</taxon>
        <taxon>Kitasatospora</taxon>
    </lineage>
</organism>
<dbReference type="PANTHER" id="PTHR30535">
    <property type="entry name" value="VITAMIN B12-BINDING PROTEIN"/>
    <property type="match status" value="1"/>
</dbReference>
<evidence type="ECO:0000259" key="3">
    <source>
        <dbReference type="PROSITE" id="PS50983"/>
    </source>
</evidence>
<dbReference type="RefSeq" id="WP_117491344.1">
    <property type="nucleotide sequence ID" value="NZ_QVIG01000001.1"/>
</dbReference>
<dbReference type="Proteomes" id="UP000263377">
    <property type="component" value="Unassembled WGS sequence"/>
</dbReference>
<keyword evidence="5" id="KW-1185">Reference proteome</keyword>
<dbReference type="PANTHER" id="PTHR30535:SF7">
    <property type="entry name" value="IRON(III) DICITRATE-BINDING PROTEIN"/>
    <property type="match status" value="1"/>
</dbReference>
<sequence>MRPVHPTGPTRVGRAVAALLFVGVLGGCAGAPAPAASGGATGSAAPVSVDNCGTTVTVGAPPERLVTLNQGATEVALALGLESRMAGTAYLDDSVPEKWKAAYDSVPVLSKKYPTKENLLAARPDFLYASYSSAFTDKVAGTREELRGQGVPSYLSPFGCSDKSQVPPTTWHAAWGELNDVAKVFGVPERAAAIQRQQEQQLAQFTATAAGKGLKVLWFDSDTKTPFVGAGQGGPQLVLDAVGARNVFGDLPGSWQNVSWEKVVAADPDAIVVADADWDTAQSKIDYLENDPVLSKLTAVQRKAFVTVPFSESTPGVLLADGAARVSDGLGRLHPAS</sequence>
<evidence type="ECO:0000313" key="4">
    <source>
        <dbReference type="EMBL" id="RGD62714.1"/>
    </source>
</evidence>
<dbReference type="Pfam" id="PF01497">
    <property type="entry name" value="Peripla_BP_2"/>
    <property type="match status" value="1"/>
</dbReference>